<comment type="caution">
    <text evidence="1">The sequence shown here is derived from an EMBL/GenBank/DDBJ whole genome shotgun (WGS) entry which is preliminary data.</text>
</comment>
<proteinExistence type="predicted"/>
<keyword evidence="2" id="KW-1185">Reference proteome</keyword>
<accession>A0AA88EBY0</accession>
<sequence length="129" mass="14283">MGYGIQSLDAWNKSLGRAGVWYLLVGHRTPGPRENTFELHGDGFDGEMASWTEETCFDPFGHVVWLLTGEVSPRSRIGYMSNPLELFLRGVGGNLFTIGLLVSIDWSFPSIVVVLLKESYVCSIIGVPF</sequence>
<reference evidence="1" key="1">
    <citation type="submission" date="2023-07" db="EMBL/GenBank/DDBJ databases">
        <title>draft genome sequence of fig (Ficus carica).</title>
        <authorList>
            <person name="Takahashi T."/>
            <person name="Nishimura K."/>
        </authorList>
    </citation>
    <scope>NUCLEOTIDE SEQUENCE</scope>
</reference>
<organism evidence="1 2">
    <name type="scientific">Ficus carica</name>
    <name type="common">Common fig</name>
    <dbReference type="NCBI Taxonomy" id="3494"/>
    <lineage>
        <taxon>Eukaryota</taxon>
        <taxon>Viridiplantae</taxon>
        <taxon>Streptophyta</taxon>
        <taxon>Embryophyta</taxon>
        <taxon>Tracheophyta</taxon>
        <taxon>Spermatophyta</taxon>
        <taxon>Magnoliopsida</taxon>
        <taxon>eudicotyledons</taxon>
        <taxon>Gunneridae</taxon>
        <taxon>Pentapetalae</taxon>
        <taxon>rosids</taxon>
        <taxon>fabids</taxon>
        <taxon>Rosales</taxon>
        <taxon>Moraceae</taxon>
        <taxon>Ficeae</taxon>
        <taxon>Ficus</taxon>
    </lineage>
</organism>
<name>A0AA88EBY0_FICCA</name>
<protein>
    <submittedName>
        <fullName evidence="1">Uncharacterized protein</fullName>
    </submittedName>
</protein>
<gene>
    <name evidence="1" type="ORF">TIFTF001_036055</name>
</gene>
<evidence type="ECO:0000313" key="2">
    <source>
        <dbReference type="Proteomes" id="UP001187192"/>
    </source>
</evidence>
<dbReference type="AlphaFoldDB" id="A0AA88EBY0"/>
<dbReference type="Proteomes" id="UP001187192">
    <property type="component" value="Unassembled WGS sequence"/>
</dbReference>
<evidence type="ECO:0000313" key="1">
    <source>
        <dbReference type="EMBL" id="GMN66989.1"/>
    </source>
</evidence>
<dbReference type="EMBL" id="BTGU01000389">
    <property type="protein sequence ID" value="GMN66989.1"/>
    <property type="molecule type" value="Genomic_DNA"/>
</dbReference>